<feature type="region of interest" description="Disordered" evidence="1">
    <location>
        <begin position="1"/>
        <end position="224"/>
    </location>
</feature>
<protein>
    <submittedName>
        <fullName evidence="2">Uncharacterized protein</fullName>
    </submittedName>
</protein>
<sequence>MHPSNPFFNPETHERQERSPGPTSPPPSEHRSTNPFRRAKRTPMSTGQEDTESPNTNLPTRHTDNDCASPDSPTTSGRDPGPDPDPDPDISNLAPTAGTSPSTPMTDSPQESPAAQHGLASTGTIRGPTTPAAGNIPVNIRARRASRRGLNLHVHWGDRDAAASSSATPDPPQDEQPEEQATTPEQPQSPPAGPPPNPPNQPPTAPSAPDPGASQPNNNMYIIQ</sequence>
<accession>A0ABR1VDK6</accession>
<comment type="caution">
    <text evidence="2">The sequence shown here is derived from an EMBL/GenBank/DDBJ whole genome shotgun (WGS) entry which is preliminary data.</text>
</comment>
<evidence type="ECO:0000313" key="2">
    <source>
        <dbReference type="EMBL" id="KAK8068089.1"/>
    </source>
</evidence>
<feature type="compositionally biased region" description="Polar residues" evidence="1">
    <location>
        <begin position="43"/>
        <end position="60"/>
    </location>
</feature>
<feature type="compositionally biased region" description="Polar residues" evidence="1">
    <location>
        <begin position="93"/>
        <end position="124"/>
    </location>
</feature>
<evidence type="ECO:0000313" key="3">
    <source>
        <dbReference type="Proteomes" id="UP001446871"/>
    </source>
</evidence>
<feature type="compositionally biased region" description="Pro residues" evidence="1">
    <location>
        <begin position="187"/>
        <end position="209"/>
    </location>
</feature>
<dbReference type="EMBL" id="JAQQWM010000004">
    <property type="protein sequence ID" value="KAK8068089.1"/>
    <property type="molecule type" value="Genomic_DNA"/>
</dbReference>
<dbReference type="Proteomes" id="UP001446871">
    <property type="component" value="Unassembled WGS sequence"/>
</dbReference>
<evidence type="ECO:0000256" key="1">
    <source>
        <dbReference type="SAM" id="MobiDB-lite"/>
    </source>
</evidence>
<name>A0ABR1VDK6_9PEZI</name>
<reference evidence="2 3" key="1">
    <citation type="submission" date="2023-01" db="EMBL/GenBank/DDBJ databases">
        <title>Analysis of 21 Apiospora genomes using comparative genomics revels a genus with tremendous synthesis potential of carbohydrate active enzymes and secondary metabolites.</title>
        <authorList>
            <person name="Sorensen T."/>
        </authorList>
    </citation>
    <scope>NUCLEOTIDE SEQUENCE [LARGE SCALE GENOMIC DNA]</scope>
    <source>
        <strain evidence="2 3">CBS 83171</strain>
    </source>
</reference>
<gene>
    <name evidence="2" type="ORF">PG996_007201</name>
</gene>
<feature type="compositionally biased region" description="Polar residues" evidence="1">
    <location>
        <begin position="214"/>
        <end position="224"/>
    </location>
</feature>
<proteinExistence type="predicted"/>
<organism evidence="2 3">
    <name type="scientific">Apiospora saccharicola</name>
    <dbReference type="NCBI Taxonomy" id="335842"/>
    <lineage>
        <taxon>Eukaryota</taxon>
        <taxon>Fungi</taxon>
        <taxon>Dikarya</taxon>
        <taxon>Ascomycota</taxon>
        <taxon>Pezizomycotina</taxon>
        <taxon>Sordariomycetes</taxon>
        <taxon>Xylariomycetidae</taxon>
        <taxon>Amphisphaeriales</taxon>
        <taxon>Apiosporaceae</taxon>
        <taxon>Apiospora</taxon>
    </lineage>
</organism>
<keyword evidence="3" id="KW-1185">Reference proteome</keyword>